<dbReference type="AlphaFoldDB" id="A0A409XPH8"/>
<dbReference type="OrthoDB" id="3149711at2759"/>
<evidence type="ECO:0000313" key="2">
    <source>
        <dbReference type="EMBL" id="PPQ92682.1"/>
    </source>
</evidence>
<reference evidence="2 3" key="1">
    <citation type="journal article" date="2018" name="Evol. Lett.">
        <title>Horizontal gene cluster transfer increased hallucinogenic mushroom diversity.</title>
        <authorList>
            <person name="Reynolds H.T."/>
            <person name="Vijayakumar V."/>
            <person name="Gluck-Thaler E."/>
            <person name="Korotkin H.B."/>
            <person name="Matheny P.B."/>
            <person name="Slot J.C."/>
        </authorList>
    </citation>
    <scope>NUCLEOTIDE SEQUENCE [LARGE SCALE GENOMIC DNA]</scope>
    <source>
        <strain evidence="2 3">2631</strain>
    </source>
</reference>
<evidence type="ECO:0000256" key="1">
    <source>
        <dbReference type="SAM" id="MobiDB-lite"/>
    </source>
</evidence>
<organism evidence="2 3">
    <name type="scientific">Psilocybe cyanescens</name>
    <dbReference type="NCBI Taxonomy" id="93625"/>
    <lineage>
        <taxon>Eukaryota</taxon>
        <taxon>Fungi</taxon>
        <taxon>Dikarya</taxon>
        <taxon>Basidiomycota</taxon>
        <taxon>Agaricomycotina</taxon>
        <taxon>Agaricomycetes</taxon>
        <taxon>Agaricomycetidae</taxon>
        <taxon>Agaricales</taxon>
        <taxon>Agaricineae</taxon>
        <taxon>Strophariaceae</taxon>
        <taxon>Psilocybe</taxon>
    </lineage>
</organism>
<accession>A0A409XPH8</accession>
<dbReference type="Proteomes" id="UP000283269">
    <property type="component" value="Unassembled WGS sequence"/>
</dbReference>
<protein>
    <submittedName>
        <fullName evidence="2">Uncharacterized protein</fullName>
    </submittedName>
</protein>
<proteinExistence type="predicted"/>
<dbReference type="EMBL" id="NHYD01000994">
    <property type="protein sequence ID" value="PPQ92682.1"/>
    <property type="molecule type" value="Genomic_DNA"/>
</dbReference>
<keyword evidence="3" id="KW-1185">Reference proteome</keyword>
<gene>
    <name evidence="2" type="ORF">CVT25_013989</name>
</gene>
<feature type="region of interest" description="Disordered" evidence="1">
    <location>
        <begin position="48"/>
        <end position="80"/>
    </location>
</feature>
<evidence type="ECO:0000313" key="3">
    <source>
        <dbReference type="Proteomes" id="UP000283269"/>
    </source>
</evidence>
<comment type="caution">
    <text evidence="2">The sequence shown here is derived from an EMBL/GenBank/DDBJ whole genome shotgun (WGS) entry which is preliminary data.</text>
</comment>
<dbReference type="InParanoid" id="A0A409XPH8"/>
<name>A0A409XPH8_PSICY</name>
<sequence>MPLRALRLLPFPTTSEATFATSLSFTSTLQLAAGRAWSRRVVANASTSHVHKRGVGTRVRTPVASNEWKKSTQPGPSDSKCREYGAIPIAPITKVEDDMHRVERTEGKAPHNLTYGSHTKLNRPSVDMITLEMHDDAHSHLHEILPNPEQESLSHKIPSKIPPQVHSVTTELPRPARSAAPPIPQSTASLHQNLLYLINIRRPILSLPALLDYHAIYPDLQSISSYNLLIALSLRHRFLGTTQQLLRRLEMAKIPKNTETYKLEVRWYIAKELWNNAWNYVQQLILAKKLPEAIPYSIWLEFCRTPKARRIRRQEYDEDGQPLRSYFECVDNNLEDWKRRQKLLSDHRPAHVPTLANTKPFAVYCLTQLLIRTGNRERALNLTEAYFQSMPRCMDTKNALRCLATIHAHMVSCTAKDGLPKFFETRRTLISLLKLHPLLRPNSRTLYLLLGPLRRAKKCGTVAWKTLRTFRSQWGTQVEDKQVRRRVSQLALKEGRMDLVTKMMESEASDRRYRQRRLHEEYMTDGLERVHPGWHARFPSRDLYPKNGREARLWLRLTVRTRKIVKKRKRIRPNVKNDDIHDIQDRSAIR</sequence>